<feature type="non-terminal residue" evidence="2">
    <location>
        <position position="146"/>
    </location>
</feature>
<dbReference type="InterPro" id="IPR051681">
    <property type="entry name" value="Ser/Thr_Kinases-Pseudokinases"/>
</dbReference>
<dbReference type="OrthoDB" id="346907at2759"/>
<dbReference type="GO" id="GO:0005524">
    <property type="term" value="F:ATP binding"/>
    <property type="evidence" value="ECO:0007669"/>
    <property type="project" value="InterPro"/>
</dbReference>
<dbReference type="GO" id="GO:0004674">
    <property type="term" value="F:protein serine/threonine kinase activity"/>
    <property type="evidence" value="ECO:0007669"/>
    <property type="project" value="TreeGrafter"/>
</dbReference>
<dbReference type="InterPro" id="IPR000719">
    <property type="entry name" value="Prot_kinase_dom"/>
</dbReference>
<feature type="domain" description="Protein kinase" evidence="1">
    <location>
        <begin position="1"/>
        <end position="146"/>
    </location>
</feature>
<dbReference type="Proteomes" id="UP000054248">
    <property type="component" value="Unassembled WGS sequence"/>
</dbReference>
<dbReference type="PROSITE" id="PS00108">
    <property type="entry name" value="PROTEIN_KINASE_ST"/>
    <property type="match status" value="1"/>
</dbReference>
<sequence>MENGNITEYMKRTQAGVKARLRFVRGITLGMAYLHSCDPPICHGDLKPANVLISDKLDAVLCDFGLATFVENSGDPSGLTTSRSIKGSLRYMSPELFHDDEAKHTLESDIWAWACTIFETITDCIPYANSRSDGSLMVAVLQGASP</sequence>
<evidence type="ECO:0000259" key="1">
    <source>
        <dbReference type="PROSITE" id="PS50011"/>
    </source>
</evidence>
<dbReference type="EMBL" id="KN822972">
    <property type="protein sequence ID" value="KIO30433.1"/>
    <property type="molecule type" value="Genomic_DNA"/>
</dbReference>
<dbReference type="AlphaFoldDB" id="A0A0C3L9C2"/>
<gene>
    <name evidence="2" type="ORF">M407DRAFT_224396</name>
</gene>
<dbReference type="InterPro" id="IPR008271">
    <property type="entry name" value="Ser/Thr_kinase_AS"/>
</dbReference>
<dbReference type="PANTHER" id="PTHR44329">
    <property type="entry name" value="SERINE/THREONINE-PROTEIN KINASE TNNI3K-RELATED"/>
    <property type="match status" value="1"/>
</dbReference>
<dbReference type="InterPro" id="IPR011009">
    <property type="entry name" value="Kinase-like_dom_sf"/>
</dbReference>
<dbReference type="SMART" id="SM00220">
    <property type="entry name" value="S_TKc"/>
    <property type="match status" value="1"/>
</dbReference>
<dbReference type="Pfam" id="PF00069">
    <property type="entry name" value="Pkinase"/>
    <property type="match status" value="1"/>
</dbReference>
<accession>A0A0C3L9C2</accession>
<dbReference type="SUPFAM" id="SSF56112">
    <property type="entry name" value="Protein kinase-like (PK-like)"/>
    <property type="match status" value="1"/>
</dbReference>
<name>A0A0C3L9C2_9AGAM</name>
<organism evidence="2 3">
    <name type="scientific">Tulasnella calospora MUT 4182</name>
    <dbReference type="NCBI Taxonomy" id="1051891"/>
    <lineage>
        <taxon>Eukaryota</taxon>
        <taxon>Fungi</taxon>
        <taxon>Dikarya</taxon>
        <taxon>Basidiomycota</taxon>
        <taxon>Agaricomycotina</taxon>
        <taxon>Agaricomycetes</taxon>
        <taxon>Cantharellales</taxon>
        <taxon>Tulasnellaceae</taxon>
        <taxon>Tulasnella</taxon>
    </lineage>
</organism>
<protein>
    <recommendedName>
        <fullName evidence="1">Protein kinase domain-containing protein</fullName>
    </recommendedName>
</protein>
<reference evidence="3" key="2">
    <citation type="submission" date="2015-01" db="EMBL/GenBank/DDBJ databases">
        <title>Evolutionary Origins and Diversification of the Mycorrhizal Mutualists.</title>
        <authorList>
            <consortium name="DOE Joint Genome Institute"/>
            <consortium name="Mycorrhizal Genomics Consortium"/>
            <person name="Kohler A."/>
            <person name="Kuo A."/>
            <person name="Nagy L.G."/>
            <person name="Floudas D."/>
            <person name="Copeland A."/>
            <person name="Barry K.W."/>
            <person name="Cichocki N."/>
            <person name="Veneault-Fourrey C."/>
            <person name="LaButti K."/>
            <person name="Lindquist E.A."/>
            <person name="Lipzen A."/>
            <person name="Lundell T."/>
            <person name="Morin E."/>
            <person name="Murat C."/>
            <person name="Riley R."/>
            <person name="Ohm R."/>
            <person name="Sun H."/>
            <person name="Tunlid A."/>
            <person name="Henrissat B."/>
            <person name="Grigoriev I.V."/>
            <person name="Hibbett D.S."/>
            <person name="Martin F."/>
        </authorList>
    </citation>
    <scope>NUCLEOTIDE SEQUENCE [LARGE SCALE GENOMIC DNA]</scope>
    <source>
        <strain evidence="3">MUT 4182</strain>
    </source>
</reference>
<keyword evidence="3" id="KW-1185">Reference proteome</keyword>
<proteinExistence type="predicted"/>
<evidence type="ECO:0000313" key="3">
    <source>
        <dbReference type="Proteomes" id="UP000054248"/>
    </source>
</evidence>
<evidence type="ECO:0000313" key="2">
    <source>
        <dbReference type="EMBL" id="KIO30433.1"/>
    </source>
</evidence>
<dbReference type="Gene3D" id="1.10.510.10">
    <property type="entry name" value="Transferase(Phosphotransferase) domain 1"/>
    <property type="match status" value="1"/>
</dbReference>
<reference evidence="2 3" key="1">
    <citation type="submission" date="2014-04" db="EMBL/GenBank/DDBJ databases">
        <authorList>
            <consortium name="DOE Joint Genome Institute"/>
            <person name="Kuo A."/>
            <person name="Girlanda M."/>
            <person name="Perotto S."/>
            <person name="Kohler A."/>
            <person name="Nagy L.G."/>
            <person name="Floudas D."/>
            <person name="Copeland A."/>
            <person name="Barry K.W."/>
            <person name="Cichocki N."/>
            <person name="Veneault-Fourrey C."/>
            <person name="LaButti K."/>
            <person name="Lindquist E.A."/>
            <person name="Lipzen A."/>
            <person name="Lundell T."/>
            <person name="Morin E."/>
            <person name="Murat C."/>
            <person name="Sun H."/>
            <person name="Tunlid A."/>
            <person name="Henrissat B."/>
            <person name="Grigoriev I.V."/>
            <person name="Hibbett D.S."/>
            <person name="Martin F."/>
            <person name="Nordberg H.P."/>
            <person name="Cantor M.N."/>
            <person name="Hua S.X."/>
        </authorList>
    </citation>
    <scope>NUCLEOTIDE SEQUENCE [LARGE SCALE GENOMIC DNA]</scope>
    <source>
        <strain evidence="2 3">MUT 4182</strain>
    </source>
</reference>
<dbReference type="HOGENOM" id="CLU_000288_7_18_1"/>
<dbReference type="STRING" id="1051891.A0A0C3L9C2"/>
<dbReference type="PROSITE" id="PS50011">
    <property type="entry name" value="PROTEIN_KINASE_DOM"/>
    <property type="match status" value="1"/>
</dbReference>